<dbReference type="RefSeq" id="WP_189436976.1">
    <property type="nucleotide sequence ID" value="NZ_BMXE01000004.1"/>
</dbReference>
<evidence type="ECO:0000313" key="3">
    <source>
        <dbReference type="Proteomes" id="UP000637980"/>
    </source>
</evidence>
<gene>
    <name evidence="2" type="ORF">GCM10007094_23310</name>
</gene>
<accession>A0ABQ3EEH1</accession>
<evidence type="ECO:0000313" key="2">
    <source>
        <dbReference type="EMBL" id="GHB33783.1"/>
    </source>
</evidence>
<dbReference type="EMBL" id="BMXE01000004">
    <property type="protein sequence ID" value="GHB33783.1"/>
    <property type="molecule type" value="Genomic_DNA"/>
</dbReference>
<sequence>MDYQSEDLSIITTPSGQYAVERIVKGSLEKTIDWTNDLSEASVWPSQYITALTADWDLEFAILPAREERTVALDTSRMVHPSLPRGGRIPAAAPSLVGESSTGFLISNPERLAQNTRGSATPSPSNLTDDLARAIEDDLLEPFSRNQSPTERG</sequence>
<organism evidence="2 3">
    <name type="scientific">Pseudovibrio japonicus</name>
    <dbReference type="NCBI Taxonomy" id="366534"/>
    <lineage>
        <taxon>Bacteria</taxon>
        <taxon>Pseudomonadati</taxon>
        <taxon>Pseudomonadota</taxon>
        <taxon>Alphaproteobacteria</taxon>
        <taxon>Hyphomicrobiales</taxon>
        <taxon>Stappiaceae</taxon>
        <taxon>Pseudovibrio</taxon>
    </lineage>
</organism>
<name>A0ABQ3EEH1_9HYPH</name>
<feature type="compositionally biased region" description="Polar residues" evidence="1">
    <location>
        <begin position="144"/>
        <end position="153"/>
    </location>
</feature>
<reference evidence="3" key="1">
    <citation type="journal article" date="2019" name="Int. J. Syst. Evol. Microbiol.">
        <title>The Global Catalogue of Microorganisms (GCM) 10K type strain sequencing project: providing services to taxonomists for standard genome sequencing and annotation.</title>
        <authorList>
            <consortium name="The Broad Institute Genomics Platform"/>
            <consortium name="The Broad Institute Genome Sequencing Center for Infectious Disease"/>
            <person name="Wu L."/>
            <person name="Ma J."/>
        </authorList>
    </citation>
    <scope>NUCLEOTIDE SEQUENCE [LARGE SCALE GENOMIC DNA]</scope>
    <source>
        <strain evidence="3">KCTC 12861</strain>
    </source>
</reference>
<keyword evidence="3" id="KW-1185">Reference proteome</keyword>
<evidence type="ECO:0000256" key="1">
    <source>
        <dbReference type="SAM" id="MobiDB-lite"/>
    </source>
</evidence>
<comment type="caution">
    <text evidence="2">The sequence shown here is derived from an EMBL/GenBank/DDBJ whole genome shotgun (WGS) entry which is preliminary data.</text>
</comment>
<protein>
    <submittedName>
        <fullName evidence="2">Uncharacterized protein</fullName>
    </submittedName>
</protein>
<feature type="region of interest" description="Disordered" evidence="1">
    <location>
        <begin position="107"/>
        <end position="153"/>
    </location>
</feature>
<feature type="compositionally biased region" description="Polar residues" evidence="1">
    <location>
        <begin position="113"/>
        <end position="128"/>
    </location>
</feature>
<dbReference type="Proteomes" id="UP000637980">
    <property type="component" value="Unassembled WGS sequence"/>
</dbReference>
<proteinExistence type="predicted"/>